<evidence type="ECO:0000259" key="5">
    <source>
        <dbReference type="PROSITE" id="PS51914"/>
    </source>
</evidence>
<dbReference type="PANTHER" id="PTHR15414">
    <property type="entry name" value="OS-9-RELATED"/>
    <property type="match status" value="1"/>
</dbReference>
<dbReference type="PROSITE" id="PS51914">
    <property type="entry name" value="MRH"/>
    <property type="match status" value="1"/>
</dbReference>
<dbReference type="Proteomes" id="UP000245207">
    <property type="component" value="Unassembled WGS sequence"/>
</dbReference>
<organism evidence="6 7">
    <name type="scientific">Artemisia annua</name>
    <name type="common">Sweet wormwood</name>
    <dbReference type="NCBI Taxonomy" id="35608"/>
    <lineage>
        <taxon>Eukaryota</taxon>
        <taxon>Viridiplantae</taxon>
        <taxon>Streptophyta</taxon>
        <taxon>Embryophyta</taxon>
        <taxon>Tracheophyta</taxon>
        <taxon>Spermatophyta</taxon>
        <taxon>Magnoliopsida</taxon>
        <taxon>eudicotyledons</taxon>
        <taxon>Gunneridae</taxon>
        <taxon>Pentapetalae</taxon>
        <taxon>asterids</taxon>
        <taxon>campanulids</taxon>
        <taxon>Asterales</taxon>
        <taxon>Asteraceae</taxon>
        <taxon>Asteroideae</taxon>
        <taxon>Anthemideae</taxon>
        <taxon>Artemisiinae</taxon>
        <taxon>Artemisia</taxon>
    </lineage>
</organism>
<keyword evidence="7" id="KW-1185">Reference proteome</keyword>
<dbReference type="AlphaFoldDB" id="A0A2U1LD97"/>
<dbReference type="EMBL" id="PKPP01010021">
    <property type="protein sequence ID" value="PWA46982.1"/>
    <property type="molecule type" value="Genomic_DNA"/>
</dbReference>
<dbReference type="SUPFAM" id="SSF50911">
    <property type="entry name" value="Mannose 6-phosphate receptor domain"/>
    <property type="match status" value="1"/>
</dbReference>
<dbReference type="STRING" id="35608.A0A2U1LD97"/>
<dbReference type="Gene3D" id="2.70.130.10">
    <property type="entry name" value="Mannose-6-phosphate receptor binding domain"/>
    <property type="match status" value="1"/>
</dbReference>
<feature type="domain" description="MRH" evidence="5">
    <location>
        <begin position="1"/>
        <end position="97"/>
    </location>
</feature>
<evidence type="ECO:0000256" key="4">
    <source>
        <dbReference type="ARBA" id="ARBA00023157"/>
    </source>
</evidence>
<evidence type="ECO:0000313" key="6">
    <source>
        <dbReference type="EMBL" id="PWA46982.1"/>
    </source>
</evidence>
<dbReference type="GO" id="GO:0030970">
    <property type="term" value="P:retrograde protein transport, ER to cytosol"/>
    <property type="evidence" value="ECO:0007669"/>
    <property type="project" value="TreeGrafter"/>
</dbReference>
<dbReference type="GO" id="GO:0005788">
    <property type="term" value="C:endoplasmic reticulum lumen"/>
    <property type="evidence" value="ECO:0007669"/>
    <property type="project" value="TreeGrafter"/>
</dbReference>
<dbReference type="InterPro" id="IPR044865">
    <property type="entry name" value="MRH_dom"/>
</dbReference>
<name>A0A2U1LD97_ARTAN</name>
<keyword evidence="4" id="KW-1015">Disulfide bond</keyword>
<protein>
    <recommendedName>
        <fullName evidence="5">MRH domain-containing protein</fullName>
    </recommendedName>
</protein>
<dbReference type="PANTHER" id="PTHR15414:SF0">
    <property type="entry name" value="ENDOPLASMIC RETICULUM LECTIN 1"/>
    <property type="match status" value="1"/>
</dbReference>
<dbReference type="OrthoDB" id="448954at2759"/>
<gene>
    <name evidence="6" type="ORF">CTI12_AA354420</name>
</gene>
<evidence type="ECO:0000256" key="1">
    <source>
        <dbReference type="ARBA" id="ARBA00004240"/>
    </source>
</evidence>
<keyword evidence="2" id="KW-0732">Signal</keyword>
<proteinExistence type="predicted"/>
<dbReference type="InterPro" id="IPR009011">
    <property type="entry name" value="Man6P_isomerase_rcpt-bd_dom_sf"/>
</dbReference>
<evidence type="ECO:0000256" key="2">
    <source>
        <dbReference type="ARBA" id="ARBA00022729"/>
    </source>
</evidence>
<evidence type="ECO:0000256" key="3">
    <source>
        <dbReference type="ARBA" id="ARBA00022824"/>
    </source>
</evidence>
<accession>A0A2U1LD97</accession>
<sequence>MVTLIFFVHDPCCKSDSGCMSSVLTRSYINFMWRMDGHQLYYAHIYSNGTICDLTNEPREAEVRFECSEPCEMVMSVEELSTCKYALTIQCDQDFPIVQTMC</sequence>
<comment type="caution">
    <text evidence="6">The sequence shown here is derived from an EMBL/GenBank/DDBJ whole genome shotgun (WGS) entry which is preliminary data.</text>
</comment>
<keyword evidence="3" id="KW-0256">Endoplasmic reticulum</keyword>
<evidence type="ECO:0000313" key="7">
    <source>
        <dbReference type="Proteomes" id="UP000245207"/>
    </source>
</evidence>
<reference evidence="6 7" key="1">
    <citation type="journal article" date="2018" name="Mol. Plant">
        <title>The genome of Artemisia annua provides insight into the evolution of Asteraceae family and artemisinin biosynthesis.</title>
        <authorList>
            <person name="Shen Q."/>
            <person name="Zhang L."/>
            <person name="Liao Z."/>
            <person name="Wang S."/>
            <person name="Yan T."/>
            <person name="Shi P."/>
            <person name="Liu M."/>
            <person name="Fu X."/>
            <person name="Pan Q."/>
            <person name="Wang Y."/>
            <person name="Lv Z."/>
            <person name="Lu X."/>
            <person name="Zhang F."/>
            <person name="Jiang W."/>
            <person name="Ma Y."/>
            <person name="Chen M."/>
            <person name="Hao X."/>
            <person name="Li L."/>
            <person name="Tang Y."/>
            <person name="Lv G."/>
            <person name="Zhou Y."/>
            <person name="Sun X."/>
            <person name="Brodelius P.E."/>
            <person name="Rose J.K.C."/>
            <person name="Tang K."/>
        </authorList>
    </citation>
    <scope>NUCLEOTIDE SEQUENCE [LARGE SCALE GENOMIC DNA]</scope>
    <source>
        <strain evidence="7">cv. Huhao1</strain>
        <tissue evidence="6">Leaf</tissue>
    </source>
</reference>
<dbReference type="GO" id="GO:0030968">
    <property type="term" value="P:endoplasmic reticulum unfolded protein response"/>
    <property type="evidence" value="ECO:0007669"/>
    <property type="project" value="InterPro"/>
</dbReference>
<dbReference type="InterPro" id="IPR045149">
    <property type="entry name" value="OS-9-like"/>
</dbReference>
<comment type="subcellular location">
    <subcellularLocation>
        <location evidence="1">Endoplasmic reticulum</location>
    </subcellularLocation>
</comment>